<dbReference type="GO" id="GO:0016787">
    <property type="term" value="F:hydrolase activity"/>
    <property type="evidence" value="ECO:0007669"/>
    <property type="project" value="UniProtKB-KW"/>
</dbReference>
<sequence length="263" mass="30264">MKLLTLNCHSWQEADQWKKLDILAAVIHEQSYDVVALQEVSQLITAEMVKGKLKANNFGFLLVQKLKELGSMYDYEWDISHIGYECFEEGVALLTKHPVLQRESFFVSCSQDTSYWKTRKVVGMTVNYKGISTAFYACHLGWWQDEEEPFRSQMDRLVARINQERPHFLMGDFNNPAGIAGEGYDYVQDFGYFDTYQLAKHKDSGVTVLGEIAGWENHSDKKRIDFIFSSKKVEILTSRVILNGINKPVVSDHFAIEVNVADW</sequence>
<evidence type="ECO:0000313" key="4">
    <source>
        <dbReference type="Proteomes" id="UP000675284"/>
    </source>
</evidence>
<keyword evidence="3" id="KW-0540">Nuclease</keyword>
<dbReference type="InterPro" id="IPR036691">
    <property type="entry name" value="Endo/exonu/phosph_ase_sf"/>
</dbReference>
<accession>A0A941DS10</accession>
<comment type="caution">
    <text evidence="3">The sequence shown here is derived from an EMBL/GenBank/DDBJ whole genome shotgun (WGS) entry which is preliminary data.</text>
</comment>
<dbReference type="InterPro" id="IPR051547">
    <property type="entry name" value="TDP2-like"/>
</dbReference>
<name>A0A941DS10_9BACI</name>
<dbReference type="PANTHER" id="PTHR15822:SF23">
    <property type="entry name" value="ENDONUCLEASE_EXONUCLEASE_PHOSPHATASE FAMILY PROTEIN"/>
    <property type="match status" value="1"/>
</dbReference>
<evidence type="ECO:0000313" key="3">
    <source>
        <dbReference type="EMBL" id="MBR7796044.1"/>
    </source>
</evidence>
<dbReference type="Proteomes" id="UP000675284">
    <property type="component" value="Unassembled WGS sequence"/>
</dbReference>
<protein>
    <submittedName>
        <fullName evidence="3">Endonuclease/exonuclease/phosphatase family protein</fullName>
    </submittedName>
</protein>
<keyword evidence="1" id="KW-0378">Hydrolase</keyword>
<dbReference type="EMBL" id="JAGSOT010000020">
    <property type="protein sequence ID" value="MBR7796044.1"/>
    <property type="molecule type" value="Genomic_DNA"/>
</dbReference>
<dbReference type="RefSeq" id="WP_166530244.1">
    <property type="nucleotide sequence ID" value="NZ_CP115959.1"/>
</dbReference>
<keyword evidence="4" id="KW-1185">Reference proteome</keyword>
<dbReference type="SUPFAM" id="SSF56219">
    <property type="entry name" value="DNase I-like"/>
    <property type="match status" value="1"/>
</dbReference>
<dbReference type="InterPro" id="IPR005135">
    <property type="entry name" value="Endo/exonuclease/phosphatase"/>
</dbReference>
<feature type="domain" description="Endonuclease/exonuclease/phosphatase" evidence="2">
    <location>
        <begin position="19"/>
        <end position="253"/>
    </location>
</feature>
<keyword evidence="3" id="KW-0255">Endonuclease</keyword>
<reference evidence="3" key="1">
    <citation type="submission" date="2021-04" db="EMBL/GenBank/DDBJ databases">
        <title>Isolation and polyphasic classification of algal microorganism.</title>
        <authorList>
            <person name="Wang S."/>
        </authorList>
    </citation>
    <scope>NUCLEOTIDE SEQUENCE</scope>
    <source>
        <strain evidence="3">720a</strain>
    </source>
</reference>
<dbReference type="AlphaFoldDB" id="A0A941DS10"/>
<evidence type="ECO:0000256" key="1">
    <source>
        <dbReference type="ARBA" id="ARBA00022801"/>
    </source>
</evidence>
<proteinExistence type="predicted"/>
<evidence type="ECO:0000259" key="2">
    <source>
        <dbReference type="Pfam" id="PF03372"/>
    </source>
</evidence>
<dbReference type="Gene3D" id="3.60.10.10">
    <property type="entry name" value="Endonuclease/exonuclease/phosphatase"/>
    <property type="match status" value="1"/>
</dbReference>
<organism evidence="3 4">
    <name type="scientific">Virgibacillus salarius</name>
    <dbReference type="NCBI Taxonomy" id="447199"/>
    <lineage>
        <taxon>Bacteria</taxon>
        <taxon>Bacillati</taxon>
        <taxon>Bacillota</taxon>
        <taxon>Bacilli</taxon>
        <taxon>Bacillales</taxon>
        <taxon>Bacillaceae</taxon>
        <taxon>Virgibacillus</taxon>
    </lineage>
</organism>
<dbReference type="Pfam" id="PF03372">
    <property type="entry name" value="Exo_endo_phos"/>
    <property type="match status" value="1"/>
</dbReference>
<gene>
    <name evidence="3" type="ORF">KCX74_08315</name>
</gene>
<dbReference type="CDD" id="cd09079">
    <property type="entry name" value="RgfB-like"/>
    <property type="match status" value="1"/>
</dbReference>
<dbReference type="PANTHER" id="PTHR15822">
    <property type="entry name" value="TRAF AND TNF RECEPTOR-ASSOCIATED PROTEIN"/>
    <property type="match status" value="1"/>
</dbReference>
<dbReference type="GO" id="GO:0004519">
    <property type="term" value="F:endonuclease activity"/>
    <property type="evidence" value="ECO:0007669"/>
    <property type="project" value="UniProtKB-KW"/>
</dbReference>